<name>V2WK38_MONRO</name>
<dbReference type="EMBL" id="AWSO01000823">
    <property type="protein sequence ID" value="ESK87183.1"/>
    <property type="molecule type" value="Genomic_DNA"/>
</dbReference>
<organism evidence="1 2">
    <name type="scientific">Moniliophthora roreri (strain MCA 2997)</name>
    <name type="common">Cocoa frosty pod rot fungus</name>
    <name type="synonym">Crinipellis roreri</name>
    <dbReference type="NCBI Taxonomy" id="1381753"/>
    <lineage>
        <taxon>Eukaryota</taxon>
        <taxon>Fungi</taxon>
        <taxon>Dikarya</taxon>
        <taxon>Basidiomycota</taxon>
        <taxon>Agaricomycotina</taxon>
        <taxon>Agaricomycetes</taxon>
        <taxon>Agaricomycetidae</taxon>
        <taxon>Agaricales</taxon>
        <taxon>Marasmiineae</taxon>
        <taxon>Marasmiaceae</taxon>
        <taxon>Moniliophthora</taxon>
    </lineage>
</organism>
<dbReference type="Proteomes" id="UP000017559">
    <property type="component" value="Unassembled WGS sequence"/>
</dbReference>
<comment type="caution">
    <text evidence="1">The sequence shown here is derived from an EMBL/GenBank/DDBJ whole genome shotgun (WGS) entry which is preliminary data.</text>
</comment>
<protein>
    <submittedName>
        <fullName evidence="1">Uncharacterized protein</fullName>
    </submittedName>
</protein>
<accession>V2WK38</accession>
<dbReference type="AlphaFoldDB" id="V2WK38"/>
<dbReference type="OrthoDB" id="10435397at2759"/>
<keyword evidence="2" id="KW-1185">Reference proteome</keyword>
<evidence type="ECO:0000313" key="2">
    <source>
        <dbReference type="Proteomes" id="UP000017559"/>
    </source>
</evidence>
<sequence>MTAWLNIATQLFSENDSVLGKVLPKILEVFNYNNFVSIQFHAQPGSELGDLGYFYNESLKVLSPNPKKRHPATLVPKEPFMFWEVSFDVDRFQSFHRIEDSEMPSFSLPQTSGPKRKSAPLSGVIPISKRVKSVLVSKPAPLISSFVP</sequence>
<gene>
    <name evidence="1" type="ORF">Moror_5854</name>
</gene>
<reference evidence="1 2" key="1">
    <citation type="journal article" date="2014" name="BMC Genomics">
        <title>Genome and secretome analysis of the hemibiotrophic fungal pathogen, Moniliophthora roreri, which causes frosty pod rot disease of cacao: mechanisms of the biotrophic and necrotrophic phases.</title>
        <authorList>
            <person name="Meinhardt L.W."/>
            <person name="Costa G.G.L."/>
            <person name="Thomazella D.P.T."/>
            <person name="Teixeira P.J.P.L."/>
            <person name="Carazzolle M.F."/>
            <person name="Schuster S.C."/>
            <person name="Carlson J.E."/>
            <person name="Guiltinan M.J."/>
            <person name="Mieczkowski P."/>
            <person name="Farmer A."/>
            <person name="Ramaraj T."/>
            <person name="Crozier J."/>
            <person name="Davis R.E."/>
            <person name="Shao J."/>
            <person name="Melnick R.L."/>
            <person name="Pereira G.A.G."/>
            <person name="Bailey B.A."/>
        </authorList>
    </citation>
    <scope>NUCLEOTIDE SEQUENCE [LARGE SCALE GENOMIC DNA]</scope>
    <source>
        <strain evidence="1 2">MCA 2997</strain>
    </source>
</reference>
<dbReference type="KEGG" id="mrr:Moror_5854"/>
<evidence type="ECO:0000313" key="1">
    <source>
        <dbReference type="EMBL" id="ESK87183.1"/>
    </source>
</evidence>
<dbReference type="HOGENOM" id="CLU_1759285_0_0_1"/>
<proteinExistence type="predicted"/>